<keyword evidence="2" id="KW-1185">Reference proteome</keyword>
<dbReference type="EMBL" id="JAOAOG010000131">
    <property type="protein sequence ID" value="KAJ6246713.1"/>
    <property type="molecule type" value="Genomic_DNA"/>
</dbReference>
<organism evidence="1 2">
    <name type="scientific">Anaeramoeba flamelloides</name>
    <dbReference type="NCBI Taxonomy" id="1746091"/>
    <lineage>
        <taxon>Eukaryota</taxon>
        <taxon>Metamonada</taxon>
        <taxon>Anaeramoebidae</taxon>
        <taxon>Anaeramoeba</taxon>
    </lineage>
</organism>
<dbReference type="Proteomes" id="UP001150062">
    <property type="component" value="Unassembled WGS sequence"/>
</dbReference>
<proteinExistence type="predicted"/>
<evidence type="ECO:0000313" key="2">
    <source>
        <dbReference type="Proteomes" id="UP001150062"/>
    </source>
</evidence>
<sequence>MVQMFGDLKRGVVNGKQFIIARFTNGRIFQTQQNASYFNNLIANSNLAVVILDSDFVVNFRNDRYYSLLKLDRSPSILNKTPHEINQSKKPIYAQYQCFYKMKTMNVLKELFKEIEQSNTCEVIFTYQILKPEVHHIHTRVTMRNITIGNRLLTMCSIVKLEENPLKNPFYLLNDKDNAKENGDQNLFDYKKKQKKIKNRNNKSLVVFGNENENETEVGFDQEQEKEKNIRFIYSNDGYSNPDLYSESFWTDFGESSVEEF</sequence>
<accession>A0ABQ8YQ25</accession>
<protein>
    <submittedName>
        <fullName evidence="1">Uncharacterized protein</fullName>
    </submittedName>
</protein>
<gene>
    <name evidence="1" type="ORF">M0813_01963</name>
</gene>
<reference evidence="1" key="1">
    <citation type="submission" date="2022-08" db="EMBL/GenBank/DDBJ databases">
        <title>Novel sulfate-reducing endosymbionts in the free-living metamonad Anaeramoeba.</title>
        <authorList>
            <person name="Jerlstrom-Hultqvist J."/>
            <person name="Cepicka I."/>
            <person name="Gallot-Lavallee L."/>
            <person name="Salas-Leiva D."/>
            <person name="Curtis B.A."/>
            <person name="Zahonova K."/>
            <person name="Pipaliya S."/>
            <person name="Dacks J."/>
            <person name="Roger A.J."/>
        </authorList>
    </citation>
    <scope>NUCLEOTIDE SEQUENCE</scope>
    <source>
        <strain evidence="1">Schooner1</strain>
    </source>
</reference>
<name>A0ABQ8YQ25_9EUKA</name>
<comment type="caution">
    <text evidence="1">The sequence shown here is derived from an EMBL/GenBank/DDBJ whole genome shotgun (WGS) entry which is preliminary data.</text>
</comment>
<evidence type="ECO:0000313" key="1">
    <source>
        <dbReference type="EMBL" id="KAJ6246713.1"/>
    </source>
</evidence>